<dbReference type="GO" id="GO:0000716">
    <property type="term" value="P:transcription-coupled nucleotide-excision repair, DNA damage recognition"/>
    <property type="evidence" value="ECO:0007669"/>
    <property type="project" value="UniProtKB-UniRule"/>
</dbReference>
<dbReference type="RefSeq" id="WP_025434591.1">
    <property type="nucleotide sequence ID" value="NZ_CP007452.1"/>
</dbReference>
<evidence type="ECO:0000256" key="2">
    <source>
        <dbReference type="ARBA" id="ARBA00022490"/>
    </source>
</evidence>
<evidence type="ECO:0000313" key="17">
    <source>
        <dbReference type="Proteomes" id="UP000019591"/>
    </source>
</evidence>
<dbReference type="PANTHER" id="PTHR47964:SF1">
    <property type="entry name" value="ATP-DEPENDENT DNA HELICASE HOMOLOG RECG, CHLOROPLASTIC"/>
    <property type="match status" value="1"/>
</dbReference>
<keyword evidence="17" id="KW-1185">Reference proteome</keyword>
<dbReference type="InterPro" id="IPR036101">
    <property type="entry name" value="CarD-like/TRCF_RID_sf"/>
</dbReference>
<feature type="domain" description="Helicase ATP-binding" evidence="14">
    <location>
        <begin position="629"/>
        <end position="790"/>
    </location>
</feature>
<keyword evidence="3 13" id="KW-0547">Nucleotide-binding</keyword>
<dbReference type="InterPro" id="IPR001650">
    <property type="entry name" value="Helicase_C-like"/>
</dbReference>
<proteinExistence type="inferred from homology"/>
<dbReference type="Pfam" id="PF17757">
    <property type="entry name" value="UvrB_inter"/>
    <property type="match status" value="1"/>
</dbReference>
<dbReference type="PANTHER" id="PTHR47964">
    <property type="entry name" value="ATP-DEPENDENT DNA HELICASE HOMOLOG RECG, CHLOROPLASTIC"/>
    <property type="match status" value="1"/>
</dbReference>
<feature type="domain" description="Helicase C-terminal" evidence="15">
    <location>
        <begin position="799"/>
        <end position="965"/>
    </location>
</feature>
<dbReference type="KEGG" id="eac:EAL2_c02140"/>
<dbReference type="InterPro" id="IPR041471">
    <property type="entry name" value="UvrB_inter"/>
</dbReference>
<protein>
    <recommendedName>
        <fullName evidence="12 13">Transcription-repair-coupling factor</fullName>
        <shortName evidence="13">TRCF</shortName>
        <ecNumber evidence="13">3.6.4.-</ecNumber>
    </recommendedName>
</protein>
<dbReference type="HOGENOM" id="CLU_005122_1_3_9"/>
<dbReference type="STRING" id="1286171.EAL2_c02140"/>
<dbReference type="EC" id="3.6.4.-" evidence="13"/>
<evidence type="ECO:0000256" key="6">
    <source>
        <dbReference type="ARBA" id="ARBA00022806"/>
    </source>
</evidence>
<dbReference type="GO" id="GO:0016787">
    <property type="term" value="F:hydrolase activity"/>
    <property type="evidence" value="ECO:0007669"/>
    <property type="project" value="UniProtKB-KW"/>
</dbReference>
<evidence type="ECO:0000256" key="1">
    <source>
        <dbReference type="ARBA" id="ARBA00004496"/>
    </source>
</evidence>
<dbReference type="Gene3D" id="3.30.2060.10">
    <property type="entry name" value="Penicillin-binding protein 1b domain"/>
    <property type="match status" value="1"/>
</dbReference>
<keyword evidence="8 13" id="KW-0238">DNA-binding</keyword>
<dbReference type="SUPFAM" id="SSF52540">
    <property type="entry name" value="P-loop containing nucleoside triphosphate hydrolases"/>
    <property type="match status" value="4"/>
</dbReference>
<evidence type="ECO:0000256" key="7">
    <source>
        <dbReference type="ARBA" id="ARBA00022840"/>
    </source>
</evidence>
<dbReference type="PATRIC" id="fig|1286171.3.peg.180"/>
<dbReference type="NCBIfam" id="TIGR00580">
    <property type="entry name" value="mfd"/>
    <property type="match status" value="1"/>
</dbReference>
<dbReference type="Gene3D" id="2.40.10.170">
    <property type="match status" value="1"/>
</dbReference>
<dbReference type="EMBL" id="CP007452">
    <property type="protein sequence ID" value="AHM55547.1"/>
    <property type="molecule type" value="Genomic_DNA"/>
</dbReference>
<dbReference type="Gene3D" id="3.40.50.300">
    <property type="entry name" value="P-loop containing nucleotide triphosphate hydrolases"/>
    <property type="match status" value="2"/>
</dbReference>
<dbReference type="Gene3D" id="3.40.50.11180">
    <property type="match status" value="1"/>
</dbReference>
<keyword evidence="9 13" id="KW-0234">DNA repair</keyword>
<name>W8TH74_PEPAC</name>
<dbReference type="Pfam" id="PF03461">
    <property type="entry name" value="TRCF"/>
    <property type="match status" value="1"/>
</dbReference>
<dbReference type="Gene3D" id="3.90.1150.50">
    <property type="entry name" value="Transcription-repair-coupling factor, D7 domain"/>
    <property type="match status" value="1"/>
</dbReference>
<organism evidence="16 17">
    <name type="scientific">Peptoclostridium acidaminophilum DSM 3953</name>
    <dbReference type="NCBI Taxonomy" id="1286171"/>
    <lineage>
        <taxon>Bacteria</taxon>
        <taxon>Bacillati</taxon>
        <taxon>Bacillota</taxon>
        <taxon>Clostridia</taxon>
        <taxon>Peptostreptococcales</taxon>
        <taxon>Peptoclostridiaceae</taxon>
        <taxon>Peptoclostridium</taxon>
    </lineage>
</organism>
<dbReference type="PROSITE" id="PS51194">
    <property type="entry name" value="HELICASE_CTER"/>
    <property type="match status" value="1"/>
</dbReference>
<dbReference type="InterPro" id="IPR027417">
    <property type="entry name" value="P-loop_NTPase"/>
</dbReference>
<keyword evidence="4 13" id="KW-0227">DNA damage</keyword>
<dbReference type="eggNOG" id="COG1197">
    <property type="taxonomic scope" value="Bacteria"/>
</dbReference>
<dbReference type="InterPro" id="IPR037235">
    <property type="entry name" value="TRCF-like_C_D7"/>
</dbReference>
<sequence>MADIFLSPLKRCYEFNQIIENVKEGKSPVHVNGLVQSQKAHFGAGLFKYSGIKQGLIITHSDLEAKKIYEDMRFYAGEAAAFMPCSDIFFYSLEARDRNEEAKRIDVLRRLAKGERIILISSIDNLMRKYVPKNIFFESLIEVNSNDTVDIEALSRKLAALGYERESKVEGVGQFSIRGGIIDIFSPGFENPVRIELFGDEIDSMRTFDSLSQKSIERVDSVTIAPAREVIYAPGFDPKLSANIHETAGLSEELSGKMEKLSQRIYFEGIENHIDYIYERPSTLLDYLGAESLVIMNEPERVLQRAKNFASEFSEIFVASLERGEAGSEQGNLLFAMDDIQERFEGKTLLMLATLPKDVEGFNRASAYSFSAREVPSFGGKLEMAAGEIKFLKEKGHSILISIGSPDKAKGLQEMLSSHSIECSVTSDRSYAIRPSQVVISPGDVSAGFSYLDCAFTLVTDTEILGAHKKTFQKKKTRSKNARQIESFMELEIGDYVVHESHGIGKYEGMKQLVVGDVTKDYLRIVYSAGDTLYVPTDQLDKVQKYIGGEGERVKLSKLGTSEWSKAKAKAQKAVEEMAKELIELYAKREGMKGYQFGEDTPWQFEFENLFPHEETQDQKRAIEEVKKDMESDGIMDRLICGDVGYGKTEVAIRAVFKACMESKQVVVLVPTTILAQQHYNTFRERFEKFPIRVEVLSRFKTEKEQSRIADDIRRGLVDVVIGTHRLLSDDIKFKDLGLLVIDEEQRFGVKHKEKIKSLKASVDVLAMSATPIPRTLHMSLTGIRDMSIIEEPPEERHPVLTFVVEAKESIIADAIEREISRGGQVFFVYNRVGGIEDMAARIKKLVPSARIDLGHGQMSARQLENVMMRFLQRETDVLVCTTIIETGMDIANANTMIVFDADKMGLSQLYQLRGRVGRSSRQGYAYFIYEKDKMLTEISEKRLKAIKEFTEFGSGFKIAMRDLEIRGAGNLLGSQQHGHMSAIGYDLYVKMLSGAIRRLKGEEERPEVDTEIELKLNAYIPQDYIQDELAKIEIYKKIASIESKDEMYEIEEEIEDRFSDIPLPVRTLIMTAYVKSMAQKLGVKAIKHHKEKIYIEPYYMFKPKEEKEDYKLITEIAMVMEKMLQ</sequence>
<dbReference type="PROSITE" id="PS51192">
    <property type="entry name" value="HELICASE_ATP_BIND_1"/>
    <property type="match status" value="1"/>
</dbReference>
<dbReference type="Proteomes" id="UP000019591">
    <property type="component" value="Chromosome"/>
</dbReference>
<dbReference type="InterPro" id="IPR003711">
    <property type="entry name" value="CarD-like/TRCF_RID"/>
</dbReference>
<evidence type="ECO:0000256" key="10">
    <source>
        <dbReference type="ARBA" id="ARBA00061104"/>
    </source>
</evidence>
<evidence type="ECO:0000256" key="3">
    <source>
        <dbReference type="ARBA" id="ARBA00022741"/>
    </source>
</evidence>
<evidence type="ECO:0000259" key="14">
    <source>
        <dbReference type="PROSITE" id="PS51192"/>
    </source>
</evidence>
<dbReference type="GO" id="GO:0006355">
    <property type="term" value="P:regulation of DNA-templated transcription"/>
    <property type="evidence" value="ECO:0007669"/>
    <property type="project" value="UniProtKB-UniRule"/>
</dbReference>
<evidence type="ECO:0000313" key="16">
    <source>
        <dbReference type="EMBL" id="AHM55547.1"/>
    </source>
</evidence>
<dbReference type="SUPFAM" id="SSF141259">
    <property type="entry name" value="CarD-like"/>
    <property type="match status" value="1"/>
</dbReference>
<dbReference type="SUPFAM" id="SSF143517">
    <property type="entry name" value="TRCF domain-like"/>
    <property type="match status" value="1"/>
</dbReference>
<keyword evidence="6" id="KW-0347">Helicase</keyword>
<dbReference type="SMART" id="SM01058">
    <property type="entry name" value="CarD_TRCF"/>
    <property type="match status" value="1"/>
</dbReference>
<evidence type="ECO:0000256" key="8">
    <source>
        <dbReference type="ARBA" id="ARBA00023125"/>
    </source>
</evidence>
<dbReference type="GO" id="GO:0005737">
    <property type="term" value="C:cytoplasm"/>
    <property type="evidence" value="ECO:0007669"/>
    <property type="project" value="UniProtKB-SubCell"/>
</dbReference>
<gene>
    <name evidence="13 16" type="primary">mfd</name>
    <name evidence="16" type="ORF">EAL2_c02140</name>
</gene>
<accession>W8TH74</accession>
<dbReference type="Pfam" id="PF00270">
    <property type="entry name" value="DEAD"/>
    <property type="match status" value="1"/>
</dbReference>
<dbReference type="GO" id="GO:0003684">
    <property type="term" value="F:damaged DNA binding"/>
    <property type="evidence" value="ECO:0007669"/>
    <property type="project" value="InterPro"/>
</dbReference>
<comment type="similarity">
    <text evidence="10 13">In the N-terminal section; belongs to the UvrB family.</text>
</comment>
<dbReference type="SMART" id="SM00982">
    <property type="entry name" value="TRCF"/>
    <property type="match status" value="1"/>
</dbReference>
<dbReference type="InterPro" id="IPR004576">
    <property type="entry name" value="Mfd"/>
</dbReference>
<dbReference type="SMART" id="SM00487">
    <property type="entry name" value="DEXDc"/>
    <property type="match status" value="1"/>
</dbReference>
<comment type="similarity">
    <text evidence="11 13">In the C-terminal section; belongs to the helicase family. RecG subfamily.</text>
</comment>
<evidence type="ECO:0000256" key="5">
    <source>
        <dbReference type="ARBA" id="ARBA00022801"/>
    </source>
</evidence>
<comment type="function">
    <text evidence="13">Couples transcription and DNA repair by recognizing RNA polymerase (RNAP) stalled at DNA lesions. Mediates ATP-dependent release of RNAP and its truncated transcript from the DNA, and recruitment of nucleotide excision repair machinery to the damaged site.</text>
</comment>
<dbReference type="InterPro" id="IPR005118">
    <property type="entry name" value="TRCF_C"/>
</dbReference>
<keyword evidence="5 13" id="KW-0378">Hydrolase</keyword>
<dbReference type="FunFam" id="3.40.50.300:FF:000546">
    <property type="entry name" value="Transcription-repair-coupling factor"/>
    <property type="match status" value="1"/>
</dbReference>
<dbReference type="Pfam" id="PF02559">
    <property type="entry name" value="CarD_TRCF_RID"/>
    <property type="match status" value="1"/>
</dbReference>
<reference evidence="16 17" key="1">
    <citation type="journal article" date="2014" name="Genome Announc.">
        <title>Complete Genome Sequence of Amino Acid-Utilizing Eubacterium acidaminophilum al-2 (DSM 3953).</title>
        <authorList>
            <person name="Poehlein A."/>
            <person name="Andreesen J.R."/>
            <person name="Daniel R."/>
        </authorList>
    </citation>
    <scope>NUCLEOTIDE SEQUENCE [LARGE SCALE GENOMIC DNA]</scope>
    <source>
        <strain evidence="16 17">DSM 3953</strain>
    </source>
</reference>
<evidence type="ECO:0000256" key="4">
    <source>
        <dbReference type="ARBA" id="ARBA00022763"/>
    </source>
</evidence>
<keyword evidence="7 13" id="KW-0067">ATP-binding</keyword>
<dbReference type="InterPro" id="IPR014001">
    <property type="entry name" value="Helicase_ATP-bd"/>
</dbReference>
<comment type="subcellular location">
    <subcellularLocation>
        <location evidence="1 13">Cytoplasm</location>
    </subcellularLocation>
</comment>
<dbReference type="GO" id="GO:0003678">
    <property type="term" value="F:DNA helicase activity"/>
    <property type="evidence" value="ECO:0007669"/>
    <property type="project" value="TreeGrafter"/>
</dbReference>
<evidence type="ECO:0000256" key="13">
    <source>
        <dbReference type="HAMAP-Rule" id="MF_00969"/>
    </source>
</evidence>
<dbReference type="HAMAP" id="MF_00969">
    <property type="entry name" value="TRCF"/>
    <property type="match status" value="1"/>
</dbReference>
<evidence type="ECO:0000256" key="12">
    <source>
        <dbReference type="ARBA" id="ARBA00070128"/>
    </source>
</evidence>
<dbReference type="InterPro" id="IPR047112">
    <property type="entry name" value="RecG/Mfd"/>
</dbReference>
<dbReference type="AlphaFoldDB" id="W8TH74"/>
<evidence type="ECO:0000256" key="9">
    <source>
        <dbReference type="ARBA" id="ARBA00023204"/>
    </source>
</evidence>
<dbReference type="Pfam" id="PF00271">
    <property type="entry name" value="Helicase_C"/>
    <property type="match status" value="1"/>
</dbReference>
<dbReference type="GO" id="GO:0005524">
    <property type="term" value="F:ATP binding"/>
    <property type="evidence" value="ECO:0007669"/>
    <property type="project" value="UniProtKB-UniRule"/>
</dbReference>
<dbReference type="CDD" id="cd17991">
    <property type="entry name" value="DEXHc_TRCF"/>
    <property type="match status" value="1"/>
</dbReference>
<keyword evidence="2 13" id="KW-0963">Cytoplasm</keyword>
<dbReference type="InterPro" id="IPR011545">
    <property type="entry name" value="DEAD/DEAH_box_helicase_dom"/>
</dbReference>
<evidence type="ECO:0000256" key="11">
    <source>
        <dbReference type="ARBA" id="ARBA00061399"/>
    </source>
</evidence>
<dbReference type="SMART" id="SM00490">
    <property type="entry name" value="HELICc"/>
    <property type="match status" value="1"/>
</dbReference>
<evidence type="ECO:0000259" key="15">
    <source>
        <dbReference type="PROSITE" id="PS51194"/>
    </source>
</evidence>
<dbReference type="OrthoDB" id="9804325at2"/>